<comment type="similarity">
    <text evidence="3">Belongs to the STXBP/unc-18/SEC1 family.</text>
</comment>
<protein>
    <recommendedName>
        <fullName evidence="11">Cytochrome c oxidase subunit 8, mitochondrial</fullName>
    </recommendedName>
</protein>
<evidence type="ECO:0000256" key="7">
    <source>
        <dbReference type="ARBA" id="ARBA00022946"/>
    </source>
</evidence>
<keyword evidence="5 12" id="KW-0812">Transmembrane</keyword>
<dbReference type="FunFam" id="4.10.49.10:FF:000001">
    <property type="entry name" value="Cytochrome c oxidase subunit 7C"/>
    <property type="match status" value="1"/>
</dbReference>
<dbReference type="InterPro" id="IPR043155">
    <property type="entry name" value="VPS33_dom3b"/>
</dbReference>
<evidence type="ECO:0000256" key="8">
    <source>
        <dbReference type="ARBA" id="ARBA00022989"/>
    </source>
</evidence>
<keyword evidence="6" id="KW-0999">Mitochondrion inner membrane</keyword>
<dbReference type="Proteomes" id="UP000750334">
    <property type="component" value="Unassembled WGS sequence"/>
</dbReference>
<comment type="subcellular location">
    <subcellularLocation>
        <location evidence="1">Mitochondrion inner membrane</location>
        <topology evidence="1">Single-pass membrane protein</topology>
    </subcellularLocation>
</comment>
<reference evidence="13 14" key="1">
    <citation type="submission" date="2020-11" db="EMBL/GenBank/DDBJ databases">
        <title>Kefir isolates.</title>
        <authorList>
            <person name="Marcisauskas S."/>
            <person name="Kim Y."/>
            <person name="Blasche S."/>
        </authorList>
    </citation>
    <scope>NUCLEOTIDE SEQUENCE [LARGE SCALE GENOMIC DNA]</scope>
    <source>
        <strain evidence="13 14">OG2</strain>
    </source>
</reference>
<dbReference type="Pfam" id="PF02935">
    <property type="entry name" value="COX7C"/>
    <property type="match status" value="1"/>
</dbReference>
<dbReference type="GO" id="GO:0045277">
    <property type="term" value="C:respiratory chain complex IV"/>
    <property type="evidence" value="ECO:0007669"/>
    <property type="project" value="InterPro"/>
</dbReference>
<keyword evidence="8 12" id="KW-1133">Transmembrane helix</keyword>
<keyword evidence="7" id="KW-0809">Transit peptide</keyword>
<keyword evidence="14" id="KW-1185">Reference proteome</keyword>
<dbReference type="SUPFAM" id="SSF56815">
    <property type="entry name" value="Sec1/munc18-like (SM) proteins"/>
    <property type="match status" value="1"/>
</dbReference>
<dbReference type="Pfam" id="PF00995">
    <property type="entry name" value="Sec1"/>
    <property type="match status" value="1"/>
</dbReference>
<evidence type="ECO:0000256" key="5">
    <source>
        <dbReference type="ARBA" id="ARBA00022692"/>
    </source>
</evidence>
<dbReference type="Gene3D" id="1.25.40.850">
    <property type="match status" value="1"/>
</dbReference>
<evidence type="ECO:0000256" key="3">
    <source>
        <dbReference type="ARBA" id="ARBA00009884"/>
    </source>
</evidence>
<evidence type="ECO:0000256" key="1">
    <source>
        <dbReference type="ARBA" id="ARBA00004434"/>
    </source>
</evidence>
<feature type="transmembrane region" description="Helical" evidence="12">
    <location>
        <begin position="699"/>
        <end position="720"/>
    </location>
</feature>
<dbReference type="Gene3D" id="3.40.50.1910">
    <property type="match status" value="1"/>
</dbReference>
<evidence type="ECO:0000256" key="10">
    <source>
        <dbReference type="ARBA" id="ARBA00023136"/>
    </source>
</evidence>
<comment type="similarity">
    <text evidence="4">Belongs to the cytochrome c oxidase VIIc family.</text>
</comment>
<dbReference type="SUPFAM" id="SSF81427">
    <property type="entry name" value="Mitochondrial cytochrome c oxidase subunit VIIc (aka VIIIa)"/>
    <property type="match status" value="1"/>
</dbReference>
<dbReference type="GO" id="GO:0006123">
    <property type="term" value="P:mitochondrial electron transport, cytochrome c to oxygen"/>
    <property type="evidence" value="ECO:0007669"/>
    <property type="project" value="InterPro"/>
</dbReference>
<dbReference type="GO" id="GO:0005743">
    <property type="term" value="C:mitochondrial inner membrane"/>
    <property type="evidence" value="ECO:0007669"/>
    <property type="project" value="UniProtKB-SubCell"/>
</dbReference>
<dbReference type="InterPro" id="IPR043127">
    <property type="entry name" value="Sec-1-like_dom3a"/>
</dbReference>
<dbReference type="PANTHER" id="PTHR11679">
    <property type="entry name" value="VESICLE PROTEIN SORTING-ASSOCIATED"/>
    <property type="match status" value="1"/>
</dbReference>
<name>A0A9P6WGU6_MAUEX</name>
<evidence type="ECO:0000256" key="4">
    <source>
        <dbReference type="ARBA" id="ARBA00010514"/>
    </source>
</evidence>
<dbReference type="CDD" id="cd00929">
    <property type="entry name" value="Cyt_c_Oxidase_VIIc"/>
    <property type="match status" value="1"/>
</dbReference>
<dbReference type="InterPro" id="IPR036636">
    <property type="entry name" value="COX7C/Cox8_sf"/>
</dbReference>
<keyword evidence="10 12" id="KW-0472">Membrane</keyword>
<dbReference type="InterPro" id="IPR027482">
    <property type="entry name" value="Sec1-like_dom2"/>
</dbReference>
<sequence length="728" mass="83177">MNYQWNTRKFKDESKRRFCDALNSVGKSERALVIEPKLLPLINGLLSLSELTESTSVRKILLLDDQLTSELTELLGTLYNMKLIFLIDVKIDLVVPDMLRIVIENLELNEADIMWCTWSTGLAVGMKEIPHLIQSQLQETCHTVNVIPWGQIPIPQIDDDFLCPHVLYNSEGDSLYSPFENSLKQGTREVLLDNMVNCVQSLLKETNTTITNAVTMGNYSQEFAELLKSRITAESTRQDDIIFQSLHGKKATVDIETDIIVIERELDPITPLLTELTYFGVLNDFYGFDDNGRLTGKDGNIYNFISEDEIWNQLKFHNFGASGPFLNQMAKDLQAKYDSRHDAETVGQIKKFVDSLGSLQQEQKMLKMHTTLSSDILEEIEKNDALEFNNILELEQDILLDNLGTSIAIDRILTLLYEGNVKQETILRLVCLLSLCKNGLRESEFENLKKEMIDTYGIEIMFKLERYTRNGVFASKSLLHSELQHNVISLNKEYRYISQWLNTLPSDEQDDIQKQQQTDESTAEARLKDPREPIFAYCGVAPLSIRLIQALYDRTTITKHYSSQQPFMISREPNATMLEPLLQQIYGRDDNIITQSRWIPEPTARLKRVRAASTQQKQKPANQRDVVLLVFLGGVTPGEVALIKFLQKKLQQRNVNKRQSLVKLSTRRAFSSTSRQAVHFKEGVYSNVPFKVQNRKIPFGVVFFGFMGVGFAVPFIASFVQLKKSGNL</sequence>
<evidence type="ECO:0000313" key="13">
    <source>
        <dbReference type="EMBL" id="KAG0672381.1"/>
    </source>
</evidence>
<evidence type="ECO:0000256" key="2">
    <source>
        <dbReference type="ARBA" id="ARBA00004673"/>
    </source>
</evidence>
<accession>A0A9P6WGU6</accession>
<evidence type="ECO:0000256" key="6">
    <source>
        <dbReference type="ARBA" id="ARBA00022792"/>
    </source>
</evidence>
<dbReference type="AlphaFoldDB" id="A0A9P6WGU6"/>
<evidence type="ECO:0000256" key="11">
    <source>
        <dbReference type="ARBA" id="ARBA00071004"/>
    </source>
</evidence>
<evidence type="ECO:0000256" key="12">
    <source>
        <dbReference type="SAM" id="Phobius"/>
    </source>
</evidence>
<organism evidence="13 14">
    <name type="scientific">Maudiozyma exigua</name>
    <name type="common">Yeast</name>
    <name type="synonym">Kazachstania exigua</name>
    <dbReference type="NCBI Taxonomy" id="34358"/>
    <lineage>
        <taxon>Eukaryota</taxon>
        <taxon>Fungi</taxon>
        <taxon>Dikarya</taxon>
        <taxon>Ascomycota</taxon>
        <taxon>Saccharomycotina</taxon>
        <taxon>Saccharomycetes</taxon>
        <taxon>Saccharomycetales</taxon>
        <taxon>Saccharomycetaceae</taxon>
        <taxon>Maudiozyma</taxon>
    </lineage>
</organism>
<dbReference type="Gene3D" id="3.90.830.10">
    <property type="entry name" value="Syntaxin Binding Protein 1, Chain A, domain 2"/>
    <property type="match status" value="1"/>
</dbReference>
<dbReference type="EMBL" id="PUHR01000003">
    <property type="protein sequence ID" value="KAG0672381.1"/>
    <property type="molecule type" value="Genomic_DNA"/>
</dbReference>
<keyword evidence="9" id="KW-0496">Mitochondrion</keyword>
<evidence type="ECO:0000313" key="14">
    <source>
        <dbReference type="Proteomes" id="UP000750334"/>
    </source>
</evidence>
<evidence type="ECO:0000256" key="9">
    <source>
        <dbReference type="ARBA" id="ARBA00023128"/>
    </source>
</evidence>
<dbReference type="InterPro" id="IPR001619">
    <property type="entry name" value="Sec1-like"/>
</dbReference>
<dbReference type="OrthoDB" id="10262287at2759"/>
<proteinExistence type="inferred from homology"/>
<comment type="caution">
    <text evidence="13">The sequence shown here is derived from an EMBL/GenBank/DDBJ whole genome shotgun (WGS) entry which is preliminary data.</text>
</comment>
<dbReference type="InterPro" id="IPR004202">
    <property type="entry name" value="COX7C/Cox8"/>
</dbReference>
<dbReference type="Gene3D" id="4.10.49.10">
    <property type="entry name" value="Cytochrome c oxidase subunit VIIc"/>
    <property type="match status" value="1"/>
</dbReference>
<dbReference type="InterPro" id="IPR036045">
    <property type="entry name" value="Sec1-like_sf"/>
</dbReference>
<dbReference type="GO" id="GO:0016192">
    <property type="term" value="P:vesicle-mediated transport"/>
    <property type="evidence" value="ECO:0007669"/>
    <property type="project" value="InterPro"/>
</dbReference>
<comment type="pathway">
    <text evidence="2">Energy metabolism; oxidative phosphorylation.</text>
</comment>
<gene>
    <name evidence="13" type="ORF">C6P45_003065</name>
</gene>